<feature type="transmembrane region" description="Helical" evidence="1">
    <location>
        <begin position="12"/>
        <end position="30"/>
    </location>
</feature>
<reference evidence="2 3" key="1">
    <citation type="submission" date="2012-12" db="EMBL/GenBank/DDBJ databases">
        <title>Novel taxa of Listeriaceae from agricultural environments in the United States.</title>
        <authorList>
            <person name="den Bakker H.C."/>
            <person name="Allred A."/>
            <person name="Warchocki S."/>
            <person name="Wright E.M."/>
            <person name="Burrell A."/>
            <person name="Nightingale K.K."/>
            <person name="Kephart D."/>
            <person name="Wiedmann M."/>
        </authorList>
    </citation>
    <scope>NUCLEOTIDE SEQUENCE [LARGE SCALE GENOMIC DNA]</scope>
    <source>
        <strain evidence="2 3">FSL S10-1203</strain>
    </source>
</reference>
<dbReference type="InterPro" id="IPR006485">
    <property type="entry name" value="Phage-like_holin"/>
</dbReference>
<dbReference type="Proteomes" id="UP000019241">
    <property type="component" value="Unassembled WGS sequence"/>
</dbReference>
<dbReference type="NCBIfam" id="TIGR01598">
    <property type="entry name" value="holin_phiLC3"/>
    <property type="match status" value="1"/>
</dbReference>
<evidence type="ECO:0000256" key="1">
    <source>
        <dbReference type="SAM" id="Phobius"/>
    </source>
</evidence>
<dbReference type="Pfam" id="PF04531">
    <property type="entry name" value="Phage_holin_1"/>
    <property type="match status" value="1"/>
</dbReference>
<keyword evidence="1" id="KW-0812">Transmembrane</keyword>
<protein>
    <submittedName>
        <fullName evidence="2">Phage phi LC3 family holin</fullName>
    </submittedName>
</protein>
<keyword evidence="1" id="KW-0472">Membrane</keyword>
<comment type="caution">
    <text evidence="2">The sequence shown here is derived from an EMBL/GenBank/DDBJ whole genome shotgun (WGS) entry which is preliminary data.</text>
</comment>
<name>W7DFC4_9LIST</name>
<sequence length="105" mass="11714">MKINWKIRLKSGTTWFVAAIPILTIIWSTGGFQASDLDSWQALGNSFMTFIKSPASIVAVLSALFATYIDPTTKGLSDSSQALNYEKQRLDTEKLDQKNQARKVK</sequence>
<dbReference type="AlphaFoldDB" id="W7DFC4"/>
<proteinExistence type="predicted"/>
<dbReference type="RefSeq" id="WP_052006934.1">
    <property type="nucleotide sequence ID" value="NZ_AODM01000089.1"/>
</dbReference>
<organism evidence="2 3">
    <name type="scientific">Listeria fleischmannii FSL S10-1203</name>
    <dbReference type="NCBI Taxonomy" id="1265822"/>
    <lineage>
        <taxon>Bacteria</taxon>
        <taxon>Bacillati</taxon>
        <taxon>Bacillota</taxon>
        <taxon>Bacilli</taxon>
        <taxon>Bacillales</taxon>
        <taxon>Listeriaceae</taxon>
        <taxon>Listeria</taxon>
    </lineage>
</organism>
<evidence type="ECO:0000313" key="2">
    <source>
        <dbReference type="EMBL" id="EUJ44023.1"/>
    </source>
</evidence>
<gene>
    <name evidence="2" type="ORF">MCOL2_20051</name>
</gene>
<feature type="transmembrane region" description="Helical" evidence="1">
    <location>
        <begin position="50"/>
        <end position="69"/>
    </location>
</feature>
<dbReference type="EMBL" id="AODM01000089">
    <property type="protein sequence ID" value="EUJ44023.1"/>
    <property type="molecule type" value="Genomic_DNA"/>
</dbReference>
<evidence type="ECO:0000313" key="3">
    <source>
        <dbReference type="Proteomes" id="UP000019241"/>
    </source>
</evidence>
<dbReference type="PATRIC" id="fig|1265822.4.peg.4097"/>
<keyword evidence="1" id="KW-1133">Transmembrane helix</keyword>
<accession>W7DFC4</accession>